<gene>
    <name evidence="1" type="ORF">ECPE_LOCUS15026</name>
</gene>
<protein>
    <submittedName>
        <fullName evidence="3">Transposase</fullName>
    </submittedName>
</protein>
<dbReference type="WBParaSite" id="ECPE_0001506401-mRNA-1">
    <property type="protein sequence ID" value="ECPE_0001506401-mRNA-1"/>
    <property type="gene ID" value="ECPE_0001506401"/>
</dbReference>
<dbReference type="EMBL" id="UZAN01059276">
    <property type="protein sequence ID" value="VDP92298.1"/>
    <property type="molecule type" value="Genomic_DNA"/>
</dbReference>
<dbReference type="OrthoDB" id="2014905at2759"/>
<accession>A0A183B739</accession>
<dbReference type="AlphaFoldDB" id="A0A183B739"/>
<evidence type="ECO:0000313" key="2">
    <source>
        <dbReference type="Proteomes" id="UP000272942"/>
    </source>
</evidence>
<keyword evidence="2" id="KW-1185">Reference proteome</keyword>
<reference evidence="3" key="1">
    <citation type="submission" date="2016-06" db="UniProtKB">
        <authorList>
            <consortium name="WormBaseParasite"/>
        </authorList>
    </citation>
    <scope>IDENTIFICATION</scope>
</reference>
<evidence type="ECO:0000313" key="1">
    <source>
        <dbReference type="EMBL" id="VDP92298.1"/>
    </source>
</evidence>
<organism evidence="3">
    <name type="scientific">Echinostoma caproni</name>
    <dbReference type="NCBI Taxonomy" id="27848"/>
    <lineage>
        <taxon>Eukaryota</taxon>
        <taxon>Metazoa</taxon>
        <taxon>Spiralia</taxon>
        <taxon>Lophotrochozoa</taxon>
        <taxon>Platyhelminthes</taxon>
        <taxon>Trematoda</taxon>
        <taxon>Digenea</taxon>
        <taxon>Plagiorchiida</taxon>
        <taxon>Echinostomata</taxon>
        <taxon>Echinostomatoidea</taxon>
        <taxon>Echinostomatidae</taxon>
        <taxon>Echinostoma</taxon>
    </lineage>
</organism>
<proteinExistence type="predicted"/>
<reference evidence="1 2" key="2">
    <citation type="submission" date="2018-11" db="EMBL/GenBank/DDBJ databases">
        <authorList>
            <consortium name="Pathogen Informatics"/>
        </authorList>
    </citation>
    <scope>NUCLEOTIDE SEQUENCE [LARGE SCALE GENOMIC DNA]</scope>
    <source>
        <strain evidence="1 2">Egypt</strain>
    </source>
</reference>
<sequence length="147" mass="17009">MDLIRRFVTELTVIANAFRSPRWPHGLLPACYSGPAIGFSPSWSTWEDAFRDGLFLATPKKRRSLEQRRIRKFLPLNCYNKVRDETNALRSQIGDRLPSDVEIRFHYQDDPTGLTDYPVRSVMVDRSRPSWFPAILLKRAPSGKDES</sequence>
<name>A0A183B739_9TREM</name>
<dbReference type="Proteomes" id="UP000272942">
    <property type="component" value="Unassembled WGS sequence"/>
</dbReference>
<evidence type="ECO:0000313" key="3">
    <source>
        <dbReference type="WBParaSite" id="ECPE_0001506401-mRNA-1"/>
    </source>
</evidence>